<name>A0A9Q0JQG8_9ROSI</name>
<dbReference type="InterPro" id="IPR000010">
    <property type="entry name" value="Cystatin_dom"/>
</dbReference>
<dbReference type="EMBL" id="JAKUCV010000612">
    <property type="protein sequence ID" value="KAJ4849407.1"/>
    <property type="molecule type" value="Genomic_DNA"/>
</dbReference>
<proteinExistence type="predicted"/>
<accession>A0A9Q0JQG8</accession>
<reference evidence="2" key="1">
    <citation type="submission" date="2022-02" db="EMBL/GenBank/DDBJ databases">
        <authorList>
            <person name="Henning P.M."/>
            <person name="McCubbin A.G."/>
            <person name="Shore J.S."/>
        </authorList>
    </citation>
    <scope>NUCLEOTIDE SEQUENCE</scope>
    <source>
        <strain evidence="2">F60SS</strain>
        <tissue evidence="2">Leaves</tissue>
    </source>
</reference>
<dbReference type="Gene3D" id="3.10.450.10">
    <property type="match status" value="1"/>
</dbReference>
<dbReference type="Pfam" id="PF16845">
    <property type="entry name" value="SQAPI"/>
    <property type="match status" value="1"/>
</dbReference>
<comment type="caution">
    <text evidence="2">The sequence shown here is derived from an EMBL/GenBank/DDBJ whole genome shotgun (WGS) entry which is preliminary data.</text>
</comment>
<keyword evidence="3" id="KW-1185">Reference proteome</keyword>
<organism evidence="2 3">
    <name type="scientific">Turnera subulata</name>
    <dbReference type="NCBI Taxonomy" id="218843"/>
    <lineage>
        <taxon>Eukaryota</taxon>
        <taxon>Viridiplantae</taxon>
        <taxon>Streptophyta</taxon>
        <taxon>Embryophyta</taxon>
        <taxon>Tracheophyta</taxon>
        <taxon>Spermatophyta</taxon>
        <taxon>Magnoliopsida</taxon>
        <taxon>eudicotyledons</taxon>
        <taxon>Gunneridae</taxon>
        <taxon>Pentapetalae</taxon>
        <taxon>rosids</taxon>
        <taxon>fabids</taxon>
        <taxon>Malpighiales</taxon>
        <taxon>Passifloraceae</taxon>
        <taxon>Turnera</taxon>
    </lineage>
</organism>
<gene>
    <name evidence="2" type="ORF">Tsubulata_024494</name>
</gene>
<protein>
    <recommendedName>
        <fullName evidence="1">Cystatin domain-containing protein</fullName>
    </recommendedName>
</protein>
<dbReference type="Proteomes" id="UP001141552">
    <property type="component" value="Unassembled WGS sequence"/>
</dbReference>
<feature type="domain" description="Cystatin" evidence="1">
    <location>
        <begin position="26"/>
        <end position="97"/>
    </location>
</feature>
<sequence length="108" mass="12444">MPRSPTLYNVNPPLVPPHHSYNKPVTINHHSVFEMERRLKHLQLKLDKVVEGETQKDSSITYRLVLTVEEKGADTKDYTVVVVEENAKLHLKSFKKVVIKSESSHRAM</sequence>
<evidence type="ECO:0000313" key="2">
    <source>
        <dbReference type="EMBL" id="KAJ4849407.1"/>
    </source>
</evidence>
<evidence type="ECO:0000313" key="3">
    <source>
        <dbReference type="Proteomes" id="UP001141552"/>
    </source>
</evidence>
<dbReference type="OrthoDB" id="2016588at2759"/>
<dbReference type="GO" id="GO:0004869">
    <property type="term" value="F:cysteine-type endopeptidase inhibitor activity"/>
    <property type="evidence" value="ECO:0007669"/>
    <property type="project" value="InterPro"/>
</dbReference>
<evidence type="ECO:0000259" key="1">
    <source>
        <dbReference type="Pfam" id="PF16845"/>
    </source>
</evidence>
<dbReference type="AlphaFoldDB" id="A0A9Q0JQG8"/>
<reference evidence="2" key="2">
    <citation type="journal article" date="2023" name="Plants (Basel)">
        <title>Annotation of the Turnera subulata (Passifloraceae) Draft Genome Reveals the S-Locus Evolved after the Divergence of Turneroideae from Passifloroideae in a Stepwise Manner.</title>
        <authorList>
            <person name="Henning P.M."/>
            <person name="Roalson E.H."/>
            <person name="Mir W."/>
            <person name="McCubbin A.G."/>
            <person name="Shore J.S."/>
        </authorList>
    </citation>
    <scope>NUCLEOTIDE SEQUENCE</scope>
    <source>
        <strain evidence="2">F60SS</strain>
    </source>
</reference>